<gene>
    <name evidence="8" type="primary">GSTT1</name>
</gene>
<dbReference type="CTD" id="25774"/>
<dbReference type="Pfam" id="PF14497">
    <property type="entry name" value="GST_C_3"/>
    <property type="match status" value="1"/>
</dbReference>
<comment type="catalytic activity">
    <reaction evidence="5">
        <text>RX + glutathione = an S-substituted glutathione + a halide anion + H(+)</text>
        <dbReference type="Rhea" id="RHEA:16437"/>
        <dbReference type="ChEBI" id="CHEBI:15378"/>
        <dbReference type="ChEBI" id="CHEBI:16042"/>
        <dbReference type="ChEBI" id="CHEBI:17792"/>
        <dbReference type="ChEBI" id="CHEBI:57925"/>
        <dbReference type="ChEBI" id="CHEBI:90779"/>
        <dbReference type="EC" id="2.5.1.18"/>
    </reaction>
</comment>
<dbReference type="InterPro" id="IPR036282">
    <property type="entry name" value="Glutathione-S-Trfase_C_sf"/>
</dbReference>
<dbReference type="SFLD" id="SFLDG00358">
    <property type="entry name" value="Main_(cytGST)"/>
    <property type="match status" value="1"/>
</dbReference>
<feature type="domain" description="GST N-terminal" evidence="6">
    <location>
        <begin position="2"/>
        <end position="84"/>
    </location>
</feature>
<dbReference type="RefSeq" id="XP_011206377.2">
    <property type="nucleotide sequence ID" value="XM_011208075.4"/>
</dbReference>
<sequence length="234" mass="27597">MQPVKFYFNFLDQSSRALYILLEASKIPFEAIPISILKGEHLTGEFRDKVSQFKCLPVINDDNLSLVGSITIFRHLNREKIVPEHWYPRRNYGRSRIDEFLEWQQRNTAMACGNYFQQKWLSPILNKASPDAKNVSVLTECLNQNLKNFENHFLNKNKFVIGENISYADLMAICEIDQPKFIGFDPFNHHPKLGKWYDRVREELGPYYKKVAIEFDNKLRTAEKKIPEVMYLQQ</sequence>
<feature type="domain" description="GST C-terminal" evidence="7">
    <location>
        <begin position="90"/>
        <end position="228"/>
    </location>
</feature>
<dbReference type="Gene3D" id="3.40.30.10">
    <property type="entry name" value="Glutaredoxin"/>
    <property type="match status" value="1"/>
</dbReference>
<dbReference type="PANTHER" id="PTHR43917">
    <property type="match status" value="1"/>
</dbReference>
<evidence type="ECO:0000256" key="1">
    <source>
        <dbReference type="ARBA" id="ARBA00004496"/>
    </source>
</evidence>
<dbReference type="GeneID" id="105228298"/>
<accession>A0A034WP88</accession>
<proteinExistence type="inferred from homology"/>
<dbReference type="InterPro" id="IPR040077">
    <property type="entry name" value="GST_C_Theta"/>
</dbReference>
<dbReference type="PROSITE" id="PS50404">
    <property type="entry name" value="GST_NTER"/>
    <property type="match status" value="1"/>
</dbReference>
<evidence type="ECO:0000259" key="7">
    <source>
        <dbReference type="PROSITE" id="PS50405"/>
    </source>
</evidence>
<dbReference type="EMBL" id="GAKP01002820">
    <property type="protein sequence ID" value="JAC56132.1"/>
    <property type="molecule type" value="Transcribed_RNA"/>
</dbReference>
<dbReference type="GO" id="GO:0004364">
    <property type="term" value="F:glutathione transferase activity"/>
    <property type="evidence" value="ECO:0007669"/>
    <property type="project" value="UniProtKB-EC"/>
</dbReference>
<dbReference type="InterPro" id="IPR010987">
    <property type="entry name" value="Glutathione-S-Trfase_C-like"/>
</dbReference>
<dbReference type="SUPFAM" id="SSF52833">
    <property type="entry name" value="Thioredoxin-like"/>
    <property type="match status" value="1"/>
</dbReference>
<dbReference type="KEGG" id="bdr:105228298"/>
<evidence type="ECO:0000259" key="6">
    <source>
        <dbReference type="PROSITE" id="PS50404"/>
    </source>
</evidence>
<dbReference type="InterPro" id="IPR004045">
    <property type="entry name" value="Glutathione_S-Trfase_N"/>
</dbReference>
<dbReference type="PANTHER" id="PTHR43917:SF8">
    <property type="entry name" value="GH16740P-RELATED"/>
    <property type="match status" value="1"/>
</dbReference>
<dbReference type="CDD" id="cd03183">
    <property type="entry name" value="GST_C_Theta"/>
    <property type="match status" value="1"/>
</dbReference>
<dbReference type="GO" id="GO:0005737">
    <property type="term" value="C:cytoplasm"/>
    <property type="evidence" value="ECO:0007669"/>
    <property type="project" value="UniProtKB-SubCell"/>
</dbReference>
<dbReference type="InterPro" id="IPR036249">
    <property type="entry name" value="Thioredoxin-like_sf"/>
</dbReference>
<protein>
    <submittedName>
        <fullName evidence="8">Glutathione S-transferase theta-1</fullName>
    </submittedName>
</protein>
<evidence type="ECO:0000256" key="5">
    <source>
        <dbReference type="ARBA" id="ARBA00047960"/>
    </source>
</evidence>
<dbReference type="PROSITE" id="PS50405">
    <property type="entry name" value="GST_CTER"/>
    <property type="match status" value="1"/>
</dbReference>
<evidence type="ECO:0000256" key="4">
    <source>
        <dbReference type="ARBA" id="ARBA00022679"/>
    </source>
</evidence>
<comment type="subcellular location">
    <subcellularLocation>
        <location evidence="1">Cytoplasm</location>
    </subcellularLocation>
</comment>
<evidence type="ECO:0000256" key="2">
    <source>
        <dbReference type="ARBA" id="ARBA00009899"/>
    </source>
</evidence>
<evidence type="ECO:0000256" key="3">
    <source>
        <dbReference type="ARBA" id="ARBA00022490"/>
    </source>
</evidence>
<keyword evidence="3" id="KW-0963">Cytoplasm</keyword>
<name>A0A034WP88_BACDO</name>
<dbReference type="InterPro" id="IPR051369">
    <property type="entry name" value="GST_Theta"/>
</dbReference>
<dbReference type="Gene3D" id="1.20.1050.10">
    <property type="match status" value="1"/>
</dbReference>
<evidence type="ECO:0000313" key="8">
    <source>
        <dbReference type="EMBL" id="JAC56132.1"/>
    </source>
</evidence>
<dbReference type="SUPFAM" id="SSF47616">
    <property type="entry name" value="GST C-terminal domain-like"/>
    <property type="match status" value="1"/>
</dbReference>
<dbReference type="InterPro" id="IPR004046">
    <property type="entry name" value="GST_C"/>
</dbReference>
<dbReference type="FunFam" id="1.20.1050.10:FF:000039">
    <property type="entry name" value="Glutathione S-transferase theta-1"/>
    <property type="match status" value="1"/>
</dbReference>
<reference evidence="8" key="1">
    <citation type="journal article" date="2014" name="BMC Genomics">
        <title>Characterizing the developmental transcriptome of the oriental fruit fly, Bactrocera dorsalis (Diptera: Tephritidae) through comparative genomic analysis with Drosophila melanogaster utilizing modENCODE datasets.</title>
        <authorList>
            <person name="Geib S.M."/>
            <person name="Calla B."/>
            <person name="Hall B."/>
            <person name="Hou S."/>
            <person name="Manoukis N.C."/>
        </authorList>
    </citation>
    <scope>NUCLEOTIDE SEQUENCE</scope>
    <source>
        <strain evidence="8">Punador</strain>
    </source>
</reference>
<keyword evidence="4 8" id="KW-0808">Transferase</keyword>
<comment type="similarity">
    <text evidence="2">Belongs to the GST superfamily. Theta family.</text>
</comment>
<organism evidence="8">
    <name type="scientific">Bactrocera dorsalis</name>
    <name type="common">Oriental fruit fly</name>
    <name type="synonym">Dacus dorsalis</name>
    <dbReference type="NCBI Taxonomy" id="27457"/>
    <lineage>
        <taxon>Eukaryota</taxon>
        <taxon>Metazoa</taxon>
        <taxon>Ecdysozoa</taxon>
        <taxon>Arthropoda</taxon>
        <taxon>Hexapoda</taxon>
        <taxon>Insecta</taxon>
        <taxon>Pterygota</taxon>
        <taxon>Neoptera</taxon>
        <taxon>Endopterygota</taxon>
        <taxon>Diptera</taxon>
        <taxon>Brachycera</taxon>
        <taxon>Muscomorpha</taxon>
        <taxon>Tephritoidea</taxon>
        <taxon>Tephritidae</taxon>
        <taxon>Bactrocera</taxon>
        <taxon>Bactrocera</taxon>
    </lineage>
</organism>
<dbReference type="InterPro" id="IPR040079">
    <property type="entry name" value="Glutathione_S-Trfase"/>
</dbReference>
<dbReference type="AlphaFoldDB" id="A0A034WP88"/>
<dbReference type="SFLD" id="SFLDS00019">
    <property type="entry name" value="Glutathione_Transferase_(cytos"/>
    <property type="match status" value="1"/>
</dbReference>
<dbReference type="OrthoDB" id="422574at2759"/>